<dbReference type="InterPro" id="IPR008920">
    <property type="entry name" value="TF_FadR/GntR_C"/>
</dbReference>
<proteinExistence type="predicted"/>
<dbReference type="SMART" id="SM00345">
    <property type="entry name" value="HTH_GNTR"/>
    <property type="match status" value="1"/>
</dbReference>
<keyword evidence="6" id="KW-1185">Reference proteome</keyword>
<dbReference type="InterPro" id="IPR036388">
    <property type="entry name" value="WH-like_DNA-bd_sf"/>
</dbReference>
<comment type="caution">
    <text evidence="5">The sequence shown here is derived from an EMBL/GenBank/DDBJ whole genome shotgun (WGS) entry which is preliminary data.</text>
</comment>
<dbReference type="SUPFAM" id="SSF48008">
    <property type="entry name" value="GntR ligand-binding domain-like"/>
    <property type="match status" value="1"/>
</dbReference>
<dbReference type="SMART" id="SM00895">
    <property type="entry name" value="FCD"/>
    <property type="match status" value="1"/>
</dbReference>
<dbReference type="Gene3D" id="1.20.120.530">
    <property type="entry name" value="GntR ligand-binding domain-like"/>
    <property type="match status" value="1"/>
</dbReference>
<gene>
    <name evidence="5" type="ORF">Rumeso_01095</name>
</gene>
<dbReference type="Pfam" id="PF07729">
    <property type="entry name" value="FCD"/>
    <property type="match status" value="1"/>
</dbReference>
<dbReference type="Pfam" id="PF00392">
    <property type="entry name" value="GntR"/>
    <property type="match status" value="1"/>
</dbReference>
<dbReference type="PANTHER" id="PTHR43537:SF5">
    <property type="entry name" value="UXU OPERON TRANSCRIPTIONAL REGULATOR"/>
    <property type="match status" value="1"/>
</dbReference>
<dbReference type="InterPro" id="IPR011711">
    <property type="entry name" value="GntR_C"/>
</dbReference>
<dbReference type="RefSeq" id="WP_051520947.1">
    <property type="nucleotide sequence ID" value="NZ_KK088543.1"/>
</dbReference>
<evidence type="ECO:0000256" key="3">
    <source>
        <dbReference type="ARBA" id="ARBA00023163"/>
    </source>
</evidence>
<keyword evidence="1" id="KW-0805">Transcription regulation</keyword>
<reference evidence="5 6" key="1">
    <citation type="submission" date="2013-02" db="EMBL/GenBank/DDBJ databases">
        <authorList>
            <person name="Fiebig A."/>
            <person name="Goeker M."/>
            <person name="Klenk H.-P.P."/>
        </authorList>
    </citation>
    <scope>NUCLEOTIDE SEQUENCE [LARGE SCALE GENOMIC DNA]</scope>
    <source>
        <strain evidence="5 6">DSM 19309</strain>
    </source>
</reference>
<dbReference type="EMBL" id="AOSK01000030">
    <property type="protein sequence ID" value="EYD77388.1"/>
    <property type="molecule type" value="Genomic_DNA"/>
</dbReference>
<dbReference type="PANTHER" id="PTHR43537">
    <property type="entry name" value="TRANSCRIPTIONAL REGULATOR, GNTR FAMILY"/>
    <property type="match status" value="1"/>
</dbReference>
<dbReference type="STRING" id="442562.Rumeso_01095"/>
<organism evidence="5 6">
    <name type="scientific">Rubellimicrobium mesophilum DSM 19309</name>
    <dbReference type="NCBI Taxonomy" id="442562"/>
    <lineage>
        <taxon>Bacteria</taxon>
        <taxon>Pseudomonadati</taxon>
        <taxon>Pseudomonadota</taxon>
        <taxon>Alphaproteobacteria</taxon>
        <taxon>Rhodobacterales</taxon>
        <taxon>Roseobacteraceae</taxon>
        <taxon>Rubellimicrobium</taxon>
    </lineage>
</organism>
<sequence length="238" mass="26268">MGRAAVVHGRRSRTQSLAGMVYEDLKADILALRIEPGTSLDKAELCLRFGTSRSPINEAILQLSLEGLVDLVPQSGSYVSRLSVPAIAEGVFLREAIEVAAAIHVADEADPHVLRGLRRNIAMQELLAADGDQDGLHDMDKALHALILEATGHPSILDVAADVGLRLERARRLALPARERAADLVQEHREIVEAVARGDHKEIRHAMTTHLRRLNERIGPVVERLPHYFKIESQRRPS</sequence>
<evidence type="ECO:0000259" key="4">
    <source>
        <dbReference type="PROSITE" id="PS50949"/>
    </source>
</evidence>
<dbReference type="GO" id="GO:0003700">
    <property type="term" value="F:DNA-binding transcription factor activity"/>
    <property type="evidence" value="ECO:0007669"/>
    <property type="project" value="InterPro"/>
</dbReference>
<dbReference type="Gene3D" id="1.10.10.10">
    <property type="entry name" value="Winged helix-like DNA-binding domain superfamily/Winged helix DNA-binding domain"/>
    <property type="match status" value="1"/>
</dbReference>
<protein>
    <submittedName>
        <fullName evidence="5">Transcriptional regulator, GntR family</fullName>
    </submittedName>
</protein>
<dbReference type="InterPro" id="IPR000524">
    <property type="entry name" value="Tscrpt_reg_HTH_GntR"/>
</dbReference>
<dbReference type="SUPFAM" id="SSF46785">
    <property type="entry name" value="Winged helix' DNA-binding domain"/>
    <property type="match status" value="1"/>
</dbReference>
<keyword evidence="3" id="KW-0804">Transcription</keyword>
<name>A0A017HT94_9RHOB</name>
<evidence type="ECO:0000256" key="2">
    <source>
        <dbReference type="ARBA" id="ARBA00023125"/>
    </source>
</evidence>
<dbReference type="PROSITE" id="PS50949">
    <property type="entry name" value="HTH_GNTR"/>
    <property type="match status" value="1"/>
</dbReference>
<dbReference type="Proteomes" id="UP000019666">
    <property type="component" value="Unassembled WGS sequence"/>
</dbReference>
<evidence type="ECO:0000313" key="6">
    <source>
        <dbReference type="Proteomes" id="UP000019666"/>
    </source>
</evidence>
<evidence type="ECO:0000256" key="1">
    <source>
        <dbReference type="ARBA" id="ARBA00023015"/>
    </source>
</evidence>
<dbReference type="GO" id="GO:0003677">
    <property type="term" value="F:DNA binding"/>
    <property type="evidence" value="ECO:0007669"/>
    <property type="project" value="UniProtKB-KW"/>
</dbReference>
<evidence type="ECO:0000313" key="5">
    <source>
        <dbReference type="EMBL" id="EYD77388.1"/>
    </source>
</evidence>
<dbReference type="InterPro" id="IPR036390">
    <property type="entry name" value="WH_DNA-bd_sf"/>
</dbReference>
<dbReference type="HOGENOM" id="CLU_017584_5_2_5"/>
<accession>A0A017HT94</accession>
<keyword evidence="2" id="KW-0238">DNA-binding</keyword>
<feature type="domain" description="HTH gntR-type" evidence="4">
    <location>
        <begin position="15"/>
        <end position="82"/>
    </location>
</feature>
<dbReference type="AlphaFoldDB" id="A0A017HT94"/>